<accession>A0A9P4KGB2</accession>
<dbReference type="Proteomes" id="UP000800093">
    <property type="component" value="Unassembled WGS sequence"/>
</dbReference>
<keyword evidence="3" id="KW-1185">Reference proteome</keyword>
<evidence type="ECO:0000313" key="2">
    <source>
        <dbReference type="EMBL" id="KAF2268614.1"/>
    </source>
</evidence>
<proteinExistence type="predicted"/>
<sequence>MSNPGSATVSSRKEKGSSQSLGCCSTACSLGKHVDTTASRCSHGVRSVLLPESQPPLVQQLHGALIFAAQKGSADKEDLDDLLSSSAGDTWTFLRLGRDLAGTRHADESPSRLAHRDVTMPAPSIYPPSSFFWAETSIPLPSRSCDASYASVVLESLLEEAHEAAHVSGIPKHHYHRPSYASG</sequence>
<gene>
    <name evidence="2" type="ORF">CC78DRAFT_576104</name>
</gene>
<name>A0A9P4KGB2_9PLEO</name>
<feature type="compositionally biased region" description="Polar residues" evidence="1">
    <location>
        <begin position="1"/>
        <end position="10"/>
    </location>
</feature>
<protein>
    <submittedName>
        <fullName evidence="2">Uncharacterized protein</fullName>
    </submittedName>
</protein>
<dbReference type="EMBL" id="ML986586">
    <property type="protein sequence ID" value="KAF2268614.1"/>
    <property type="molecule type" value="Genomic_DNA"/>
</dbReference>
<reference evidence="3" key="1">
    <citation type="journal article" date="2020" name="Stud. Mycol.">
        <title>101 Dothideomycetes genomes: A test case for predicting lifestyles and emergence of pathogens.</title>
        <authorList>
            <person name="Haridas S."/>
            <person name="Albert R."/>
            <person name="Binder M."/>
            <person name="Bloem J."/>
            <person name="LaButti K."/>
            <person name="Salamov A."/>
            <person name="Andreopoulos B."/>
            <person name="Baker S."/>
            <person name="Barry K."/>
            <person name="Bills G."/>
            <person name="Bluhm B."/>
            <person name="Cannon C."/>
            <person name="Castanera R."/>
            <person name="Culley D."/>
            <person name="Daum C."/>
            <person name="Ezra D."/>
            <person name="Gonzalez J."/>
            <person name="Henrissat B."/>
            <person name="Kuo A."/>
            <person name="Liang C."/>
            <person name="Lipzen A."/>
            <person name="Lutzoni F."/>
            <person name="Magnuson J."/>
            <person name="Mondo S."/>
            <person name="Nolan M."/>
            <person name="Ohm R."/>
            <person name="Pangilinan J."/>
            <person name="Park H.-J."/>
            <person name="Ramirez L."/>
            <person name="Alfaro M."/>
            <person name="Sun H."/>
            <person name="Tritt A."/>
            <person name="Yoshinaga Y."/>
            <person name="Zwiers L.-H."/>
            <person name="Turgeon B."/>
            <person name="Goodwin S."/>
            <person name="Spatafora J."/>
            <person name="Crous P."/>
            <person name="Grigoriev I."/>
        </authorList>
    </citation>
    <scope>NUCLEOTIDE SEQUENCE [LARGE SCALE GENOMIC DNA]</scope>
    <source>
        <strain evidence="3">CBS 304.66</strain>
    </source>
</reference>
<organism evidence="2 3">
    <name type="scientific">Lojkania enalia</name>
    <dbReference type="NCBI Taxonomy" id="147567"/>
    <lineage>
        <taxon>Eukaryota</taxon>
        <taxon>Fungi</taxon>
        <taxon>Dikarya</taxon>
        <taxon>Ascomycota</taxon>
        <taxon>Pezizomycotina</taxon>
        <taxon>Dothideomycetes</taxon>
        <taxon>Pleosporomycetidae</taxon>
        <taxon>Pleosporales</taxon>
        <taxon>Pleosporales incertae sedis</taxon>
        <taxon>Lojkania</taxon>
    </lineage>
</organism>
<dbReference type="AlphaFoldDB" id="A0A9P4KGB2"/>
<feature type="region of interest" description="Disordered" evidence="1">
    <location>
        <begin position="1"/>
        <end position="21"/>
    </location>
</feature>
<evidence type="ECO:0000313" key="3">
    <source>
        <dbReference type="Proteomes" id="UP000800093"/>
    </source>
</evidence>
<comment type="caution">
    <text evidence="2">The sequence shown here is derived from an EMBL/GenBank/DDBJ whole genome shotgun (WGS) entry which is preliminary data.</text>
</comment>
<evidence type="ECO:0000256" key="1">
    <source>
        <dbReference type="SAM" id="MobiDB-lite"/>
    </source>
</evidence>